<dbReference type="Pfam" id="PF02705">
    <property type="entry name" value="K_trans"/>
    <property type="match status" value="2"/>
</dbReference>
<dbReference type="GO" id="GO:0015079">
    <property type="term" value="F:potassium ion transmembrane transporter activity"/>
    <property type="evidence" value="ECO:0007669"/>
    <property type="project" value="InterPro"/>
</dbReference>
<proteinExistence type="predicted"/>
<protein>
    <submittedName>
        <fullName evidence="13">Potassium transport protein Kup</fullName>
    </submittedName>
</protein>
<dbReference type="EMBL" id="CP042997">
    <property type="protein sequence ID" value="QEH38123.1"/>
    <property type="molecule type" value="Genomic_DNA"/>
</dbReference>
<feature type="transmembrane region" description="Helical" evidence="10">
    <location>
        <begin position="449"/>
        <end position="469"/>
    </location>
</feature>
<keyword evidence="6" id="KW-0630">Potassium</keyword>
<evidence type="ECO:0000256" key="5">
    <source>
        <dbReference type="ARBA" id="ARBA00022847"/>
    </source>
</evidence>
<keyword evidence="2" id="KW-0813">Transport</keyword>
<evidence type="ECO:0000256" key="1">
    <source>
        <dbReference type="ARBA" id="ARBA00004141"/>
    </source>
</evidence>
<keyword evidence="9 10" id="KW-0472">Membrane</keyword>
<feature type="transmembrane region" description="Helical" evidence="10">
    <location>
        <begin position="224"/>
        <end position="249"/>
    </location>
</feature>
<dbReference type="GO" id="GO:0016020">
    <property type="term" value="C:membrane"/>
    <property type="evidence" value="ECO:0007669"/>
    <property type="project" value="UniProtKB-SubCell"/>
</dbReference>
<name>A0A5B9WCA8_9BACT</name>
<feature type="domain" description="K+ potassium transporter integral membrane" evidence="11">
    <location>
        <begin position="282"/>
        <end position="502"/>
    </location>
</feature>
<dbReference type="InterPro" id="IPR003855">
    <property type="entry name" value="K+_transporter"/>
</dbReference>
<evidence type="ECO:0000259" key="12">
    <source>
        <dbReference type="Pfam" id="PF22776"/>
    </source>
</evidence>
<feature type="transmembrane region" description="Helical" evidence="10">
    <location>
        <begin position="160"/>
        <end position="177"/>
    </location>
</feature>
<evidence type="ECO:0000256" key="8">
    <source>
        <dbReference type="ARBA" id="ARBA00023065"/>
    </source>
</evidence>
<feature type="transmembrane region" description="Helical" evidence="10">
    <location>
        <begin position="342"/>
        <end position="368"/>
    </location>
</feature>
<evidence type="ECO:0000313" key="13">
    <source>
        <dbReference type="EMBL" id="QEH38123.1"/>
    </source>
</evidence>
<dbReference type="RefSeq" id="WP_246196267.1">
    <property type="nucleotide sequence ID" value="NZ_CP042997.1"/>
</dbReference>
<keyword evidence="4 10" id="KW-0812">Transmembrane</keyword>
<dbReference type="InterPro" id="IPR053952">
    <property type="entry name" value="K_trans_C"/>
</dbReference>
<dbReference type="GO" id="GO:0015293">
    <property type="term" value="F:symporter activity"/>
    <property type="evidence" value="ECO:0007669"/>
    <property type="project" value="UniProtKB-KW"/>
</dbReference>
<feature type="transmembrane region" description="Helical" evidence="10">
    <location>
        <begin position="189"/>
        <end position="212"/>
    </location>
</feature>
<evidence type="ECO:0000256" key="7">
    <source>
        <dbReference type="ARBA" id="ARBA00022989"/>
    </source>
</evidence>
<evidence type="ECO:0000256" key="4">
    <source>
        <dbReference type="ARBA" id="ARBA00022692"/>
    </source>
</evidence>
<evidence type="ECO:0000256" key="10">
    <source>
        <dbReference type="SAM" id="Phobius"/>
    </source>
</evidence>
<keyword evidence="7 10" id="KW-1133">Transmembrane helix</keyword>
<keyword evidence="8" id="KW-0406">Ion transport</keyword>
<evidence type="ECO:0000256" key="2">
    <source>
        <dbReference type="ARBA" id="ARBA00022448"/>
    </source>
</evidence>
<evidence type="ECO:0000259" key="11">
    <source>
        <dbReference type="Pfam" id="PF02705"/>
    </source>
</evidence>
<evidence type="ECO:0000256" key="6">
    <source>
        <dbReference type="ARBA" id="ARBA00022958"/>
    </source>
</evidence>
<evidence type="ECO:0000313" key="14">
    <source>
        <dbReference type="Proteomes" id="UP000324233"/>
    </source>
</evidence>
<feature type="transmembrane region" description="Helical" evidence="10">
    <location>
        <begin position="475"/>
        <end position="492"/>
    </location>
</feature>
<dbReference type="PANTHER" id="PTHR30540:SF83">
    <property type="entry name" value="K+ POTASSIUM TRANSPORTER"/>
    <property type="match status" value="1"/>
</dbReference>
<comment type="subcellular location">
    <subcellularLocation>
        <location evidence="1">Membrane</location>
        <topology evidence="1">Multi-pass membrane protein</topology>
    </subcellularLocation>
</comment>
<feature type="transmembrane region" description="Helical" evidence="10">
    <location>
        <begin position="77"/>
        <end position="99"/>
    </location>
</feature>
<keyword evidence="3" id="KW-0633">Potassium transport</keyword>
<dbReference type="Proteomes" id="UP000324233">
    <property type="component" value="Chromosome"/>
</dbReference>
<keyword evidence="14" id="KW-1185">Reference proteome</keyword>
<evidence type="ECO:0000256" key="3">
    <source>
        <dbReference type="ARBA" id="ARBA00022538"/>
    </source>
</evidence>
<organism evidence="13 14">
    <name type="scientific">Aquisphaera giovannonii</name>
    <dbReference type="NCBI Taxonomy" id="406548"/>
    <lineage>
        <taxon>Bacteria</taxon>
        <taxon>Pseudomonadati</taxon>
        <taxon>Planctomycetota</taxon>
        <taxon>Planctomycetia</taxon>
        <taxon>Isosphaerales</taxon>
        <taxon>Isosphaeraceae</taxon>
        <taxon>Aquisphaera</taxon>
    </lineage>
</organism>
<feature type="domain" description="K+ potassium transporter integral membrane" evidence="11">
    <location>
        <begin position="25"/>
        <end position="264"/>
    </location>
</feature>
<dbReference type="Pfam" id="PF22776">
    <property type="entry name" value="K_trans_C"/>
    <property type="match status" value="1"/>
</dbReference>
<dbReference type="KEGG" id="agv:OJF2_67210"/>
<dbReference type="PANTHER" id="PTHR30540">
    <property type="entry name" value="OSMOTIC STRESS POTASSIUM TRANSPORTER"/>
    <property type="match status" value="1"/>
</dbReference>
<feature type="transmembrane region" description="Helical" evidence="10">
    <location>
        <begin position="389"/>
        <end position="409"/>
    </location>
</feature>
<feature type="transmembrane region" description="Helical" evidence="10">
    <location>
        <begin position="120"/>
        <end position="140"/>
    </location>
</feature>
<keyword evidence="5" id="KW-0769">Symport</keyword>
<gene>
    <name evidence="13" type="ORF">OJF2_67210</name>
</gene>
<feature type="domain" description="K+ potassium transporter C-terminal" evidence="12">
    <location>
        <begin position="567"/>
        <end position="698"/>
    </location>
</feature>
<sequence length="734" mass="80190">MAFARGRRRRRRGGHGAGLFTRLREATGTVYGDIGTSVLYTFMEIIRETVALKRHAHGDDLAEILGPGGDLITRTEALGGLSLVFWALIFLTIKYDLIVMRADNHGEGGTFALWGLLKGAAARVFGITLIGYLVVAAAGLLAADGVITPPISMLGAYEPLGEPLAVAATLVSLFVLFKPQWRGTSQVGGFFGWFMMLVWFPWIAIKGVPWVIRHPDVFLALDPSYAVALLRELPGAGVFVIFGVVVLAITGGEAKYADIGHFARHGEGQAVEGTSLDPKDSGRLPVMYSWFAMVLPCLVLNYAGQVGYVLERGVPPRANTFYALTPRTGDERIDQVIAAGDMVISAIAAFIASQALITGMFSIVKQAIAMGFCPRFAVHFTSREAEGQVYIPAVNWAMFLGCAAITVSFRTAGNLAAAYGIAVTGTMGITTLAFGYVAHYRWGWGLGKVAAVCTPILAVDLLLFASNLSKFAHGGYYPVAIAAVLLSVMLTWQWGRAELARAFYAFGVQGGKQVSWLVALREKVDEIQLAIDENLPLAKLLVQGRRRLVETDRAFVFLCSRPVQDVGEYLPVSMRIFLKKFGVLPAHVTLFHVRQLAVAEMDKHQPRFEVVDLGRNIVSVTATYGYLEQPDIRGALRELQLEGRIDIPSDRWIIEVGEEEIIVGDDLGFLDRLRVYYFRLILRLSTPAHKFLGLDYDAGVSKEVIPVVFNRHDVTVALPELEINEPEPAKVAAT</sequence>
<reference evidence="13 14" key="1">
    <citation type="submission" date="2019-08" db="EMBL/GenBank/DDBJ databases">
        <title>Deep-cultivation of Planctomycetes and their phenomic and genomic characterization uncovers novel biology.</title>
        <authorList>
            <person name="Wiegand S."/>
            <person name="Jogler M."/>
            <person name="Boedeker C."/>
            <person name="Pinto D."/>
            <person name="Vollmers J."/>
            <person name="Rivas-Marin E."/>
            <person name="Kohn T."/>
            <person name="Peeters S.H."/>
            <person name="Heuer A."/>
            <person name="Rast P."/>
            <person name="Oberbeckmann S."/>
            <person name="Bunk B."/>
            <person name="Jeske O."/>
            <person name="Meyerdierks A."/>
            <person name="Storesund J.E."/>
            <person name="Kallscheuer N."/>
            <person name="Luecker S."/>
            <person name="Lage O.M."/>
            <person name="Pohl T."/>
            <person name="Merkel B.J."/>
            <person name="Hornburger P."/>
            <person name="Mueller R.-W."/>
            <person name="Bruemmer F."/>
            <person name="Labrenz M."/>
            <person name="Spormann A.M."/>
            <person name="Op den Camp H."/>
            <person name="Overmann J."/>
            <person name="Amann R."/>
            <person name="Jetten M.S.M."/>
            <person name="Mascher T."/>
            <person name="Medema M.H."/>
            <person name="Devos D.P."/>
            <person name="Kaster A.-K."/>
            <person name="Ovreas L."/>
            <person name="Rohde M."/>
            <person name="Galperin M.Y."/>
            <person name="Jogler C."/>
        </authorList>
    </citation>
    <scope>NUCLEOTIDE SEQUENCE [LARGE SCALE GENOMIC DNA]</scope>
    <source>
        <strain evidence="13 14">OJF2</strain>
    </source>
</reference>
<dbReference type="AlphaFoldDB" id="A0A5B9WCA8"/>
<accession>A0A5B9WCA8</accession>
<feature type="transmembrane region" description="Helical" evidence="10">
    <location>
        <begin position="415"/>
        <end position="437"/>
    </location>
</feature>
<dbReference type="InterPro" id="IPR053951">
    <property type="entry name" value="K_trans_N"/>
</dbReference>
<feature type="transmembrane region" description="Helical" evidence="10">
    <location>
        <begin position="288"/>
        <end position="310"/>
    </location>
</feature>
<evidence type="ECO:0000256" key="9">
    <source>
        <dbReference type="ARBA" id="ARBA00023136"/>
    </source>
</evidence>